<sequence>MRNRAELYQFKHGARAWFFTDQRKVVSHAGIEYLPVRGLKRTAIEDESIDKCDTEVTFPQMNLLNAEGADLALVFAGKIFYGGVTVTILELYRDETLVLHKGRVTQPKFDEDADTLTLVCETGESYLNRNILTRKFQYSCPNNIYDRWCGLKFDDWAFDVTITAIEGLDITFTVNPTQVLDAEGHPVFEQIPVLDEDGHPVLDEQGHPIFENGDPIMETKVYPDHWLNLGLLLKEGVHTLITTSTASNFTLYRWHAGLKVGDSVTVAPGCDQSLTMCDEKYSNHIRYAGHQFIPNSNPIYTQLIK</sequence>
<dbReference type="OrthoDB" id="6872689at2"/>
<proteinExistence type="predicted"/>
<dbReference type="STRING" id="1891224.BBP83_08490"/>
<reference evidence="2 3" key="1">
    <citation type="submission" date="2016-07" db="EMBL/GenBank/DDBJ databases">
        <title>Acinetobacter sp. ANC 4603.</title>
        <authorList>
            <person name="Radolfova-Krizova L."/>
            <person name="Nemec A."/>
        </authorList>
    </citation>
    <scope>NUCLEOTIDE SEQUENCE [LARGE SCALE GENOMIC DNA]</scope>
    <source>
        <strain evidence="2 3">ANC 4603</strain>
    </source>
</reference>
<dbReference type="EMBL" id="MBDL01000010">
    <property type="protein sequence ID" value="ODA12596.1"/>
    <property type="molecule type" value="Genomic_DNA"/>
</dbReference>
<dbReference type="InterPro" id="IPR018964">
    <property type="entry name" value="Phage_phiJL001_Gp84_C"/>
</dbReference>
<keyword evidence="3" id="KW-1185">Reference proteome</keyword>
<gene>
    <name evidence="2" type="ORF">BBP83_08490</name>
</gene>
<organism evidence="2 3">
    <name type="scientific">Acinetobacter celticus</name>
    <dbReference type="NCBI Taxonomy" id="1891224"/>
    <lineage>
        <taxon>Bacteria</taxon>
        <taxon>Pseudomonadati</taxon>
        <taxon>Pseudomonadota</taxon>
        <taxon>Gammaproteobacteria</taxon>
        <taxon>Moraxellales</taxon>
        <taxon>Moraxellaceae</taxon>
        <taxon>Acinetobacter</taxon>
    </lineage>
</organism>
<name>A0A1C3CV82_9GAMM</name>
<evidence type="ECO:0000313" key="2">
    <source>
        <dbReference type="EMBL" id="ODA12596.1"/>
    </source>
</evidence>
<dbReference type="Proteomes" id="UP000186553">
    <property type="component" value="Unassembled WGS sequence"/>
</dbReference>
<protein>
    <recommendedName>
        <fullName evidence="1">Bacteriophage phiJL001 Gp84 C-terminal domain-containing protein</fullName>
    </recommendedName>
</protein>
<evidence type="ECO:0000259" key="1">
    <source>
        <dbReference type="Pfam" id="PF09356"/>
    </source>
</evidence>
<dbReference type="Pfam" id="PF09356">
    <property type="entry name" value="Phage_BR0599"/>
    <property type="match status" value="1"/>
</dbReference>
<evidence type="ECO:0000313" key="3">
    <source>
        <dbReference type="Proteomes" id="UP000186553"/>
    </source>
</evidence>
<comment type="caution">
    <text evidence="2">The sequence shown here is derived from an EMBL/GenBank/DDBJ whole genome shotgun (WGS) entry which is preliminary data.</text>
</comment>
<dbReference type="AlphaFoldDB" id="A0A1C3CV82"/>
<dbReference type="RefSeq" id="WP_068887891.1">
    <property type="nucleotide sequence ID" value="NZ_CBCRUU010000012.1"/>
</dbReference>
<feature type="domain" description="Bacteriophage phiJL001 Gp84 C-terminal" evidence="1">
    <location>
        <begin position="237"/>
        <end position="296"/>
    </location>
</feature>
<accession>A0A1C3CV82</accession>